<comment type="caution">
    <text evidence="12">The sequence shown here is derived from an EMBL/GenBank/DDBJ whole genome shotgun (WGS) entry which is preliminary data.</text>
</comment>
<dbReference type="NCBIfam" id="NF009520">
    <property type="entry name" value="PRK12881.1"/>
    <property type="match status" value="1"/>
</dbReference>
<evidence type="ECO:0000256" key="9">
    <source>
        <dbReference type="RuleBase" id="RU361275"/>
    </source>
</evidence>
<dbReference type="GO" id="GO:0003994">
    <property type="term" value="F:aconitate hydratase activity"/>
    <property type="evidence" value="ECO:0007669"/>
    <property type="project" value="UniProtKB-EC"/>
</dbReference>
<evidence type="ECO:0000256" key="6">
    <source>
        <dbReference type="ARBA" id="ARBA00023014"/>
    </source>
</evidence>
<keyword evidence="9" id="KW-0004">4Fe-4S</keyword>
<gene>
    <name evidence="12" type="ORF">PPRIM_AZ9-3.1.T1110096</name>
</gene>
<evidence type="ECO:0000256" key="8">
    <source>
        <dbReference type="ARBA" id="ARBA00023501"/>
    </source>
</evidence>
<protein>
    <recommendedName>
        <fullName evidence="3 9">Aconitate hydratase</fullName>
        <shortName evidence="9">Aconitase</shortName>
        <ecNumber evidence="3 9">4.2.1.3</ecNumber>
    </recommendedName>
</protein>
<dbReference type="FunFam" id="3.30.499.10:FF:000002">
    <property type="entry name" value="Aconitate hydratase"/>
    <property type="match status" value="1"/>
</dbReference>
<dbReference type="PROSITE" id="PS01244">
    <property type="entry name" value="ACONITASE_2"/>
    <property type="match status" value="1"/>
</dbReference>
<comment type="cofactor">
    <cofactor evidence="1">
        <name>[4Fe-4S] cluster</name>
        <dbReference type="ChEBI" id="CHEBI:49883"/>
    </cofactor>
</comment>
<keyword evidence="4" id="KW-0479">Metal-binding</keyword>
<evidence type="ECO:0000256" key="5">
    <source>
        <dbReference type="ARBA" id="ARBA00023004"/>
    </source>
</evidence>
<accession>A0A8S1PAB0</accession>
<dbReference type="EC" id="4.2.1.3" evidence="3 9"/>
<evidence type="ECO:0000256" key="3">
    <source>
        <dbReference type="ARBA" id="ARBA00012926"/>
    </source>
</evidence>
<dbReference type="FunFam" id="3.30.499.10:FF:000005">
    <property type="entry name" value="cytoplasmic aconitate hydratase"/>
    <property type="match status" value="1"/>
</dbReference>
<evidence type="ECO:0000313" key="12">
    <source>
        <dbReference type="EMBL" id="CAD8100032.1"/>
    </source>
</evidence>
<dbReference type="FunFam" id="3.20.19.10:FF:000001">
    <property type="entry name" value="Aconitate hydratase"/>
    <property type="match status" value="1"/>
</dbReference>
<dbReference type="GO" id="GO:0051539">
    <property type="term" value="F:4 iron, 4 sulfur cluster binding"/>
    <property type="evidence" value="ECO:0007669"/>
    <property type="project" value="UniProtKB-KW"/>
</dbReference>
<dbReference type="InterPro" id="IPR006249">
    <property type="entry name" value="Aconitase/IRP2"/>
</dbReference>
<dbReference type="Proteomes" id="UP000688137">
    <property type="component" value="Unassembled WGS sequence"/>
</dbReference>
<comment type="catalytic activity">
    <reaction evidence="8 9">
        <text>citrate = D-threo-isocitrate</text>
        <dbReference type="Rhea" id="RHEA:10336"/>
        <dbReference type="ChEBI" id="CHEBI:15562"/>
        <dbReference type="ChEBI" id="CHEBI:16947"/>
        <dbReference type="EC" id="4.2.1.3"/>
    </reaction>
</comment>
<organism evidence="12 13">
    <name type="scientific">Paramecium primaurelia</name>
    <dbReference type="NCBI Taxonomy" id="5886"/>
    <lineage>
        <taxon>Eukaryota</taxon>
        <taxon>Sar</taxon>
        <taxon>Alveolata</taxon>
        <taxon>Ciliophora</taxon>
        <taxon>Intramacronucleata</taxon>
        <taxon>Oligohymenophorea</taxon>
        <taxon>Peniculida</taxon>
        <taxon>Parameciidae</taxon>
        <taxon>Paramecium</taxon>
    </lineage>
</organism>
<comment type="function">
    <text evidence="9">Catalyzes the isomerization of citrate to isocitrate via cis-aconitate.</text>
</comment>
<dbReference type="InterPro" id="IPR000573">
    <property type="entry name" value="AconitaseA/IPMdHydase_ssu_swvl"/>
</dbReference>
<evidence type="ECO:0000256" key="4">
    <source>
        <dbReference type="ARBA" id="ARBA00022723"/>
    </source>
</evidence>
<dbReference type="PANTHER" id="PTHR11670">
    <property type="entry name" value="ACONITASE/IRON-RESPONSIVE ELEMENT FAMILY MEMBER"/>
    <property type="match status" value="1"/>
</dbReference>
<name>A0A8S1PAB0_PARPR</name>
<keyword evidence="5 9" id="KW-0408">Iron</keyword>
<dbReference type="InterPro" id="IPR044137">
    <property type="entry name" value="AcnA_IRP_Swivel"/>
</dbReference>
<dbReference type="InterPro" id="IPR001030">
    <property type="entry name" value="Acoase/IPM_deHydtase_lsu_aba"/>
</dbReference>
<evidence type="ECO:0000256" key="2">
    <source>
        <dbReference type="ARBA" id="ARBA00007185"/>
    </source>
</evidence>
<dbReference type="NCBIfam" id="NF006757">
    <property type="entry name" value="PRK09277.1"/>
    <property type="match status" value="1"/>
</dbReference>
<dbReference type="NCBIfam" id="TIGR01341">
    <property type="entry name" value="aconitase_1"/>
    <property type="match status" value="1"/>
</dbReference>
<keyword evidence="6 9" id="KW-0411">Iron-sulfur</keyword>
<evidence type="ECO:0000256" key="1">
    <source>
        <dbReference type="ARBA" id="ARBA00001966"/>
    </source>
</evidence>
<proteinExistence type="inferred from homology"/>
<evidence type="ECO:0000313" key="13">
    <source>
        <dbReference type="Proteomes" id="UP000688137"/>
    </source>
</evidence>
<feature type="domain" description="Aconitase/3-isopropylmalate dehydratase large subunit alpha/beta/alpha" evidence="10">
    <location>
        <begin position="78"/>
        <end position="576"/>
    </location>
</feature>
<keyword evidence="13" id="KW-1185">Reference proteome</keyword>
<dbReference type="AlphaFoldDB" id="A0A8S1PAB0"/>
<dbReference type="InterPro" id="IPR018136">
    <property type="entry name" value="Aconitase_4Fe-4S_BS"/>
</dbReference>
<dbReference type="Pfam" id="PF00330">
    <property type="entry name" value="Aconitase"/>
    <property type="match status" value="1"/>
</dbReference>
<feature type="domain" description="Aconitase A/isopropylmalate dehydratase small subunit swivel" evidence="11">
    <location>
        <begin position="706"/>
        <end position="831"/>
    </location>
</feature>
<dbReference type="CDD" id="cd01586">
    <property type="entry name" value="AcnA_IRP"/>
    <property type="match status" value="1"/>
</dbReference>
<comment type="similarity">
    <text evidence="2 9">Belongs to the aconitase/IPM isomerase family.</text>
</comment>
<dbReference type="OMA" id="NGGIMQY"/>
<dbReference type="CDD" id="cd01580">
    <property type="entry name" value="AcnA_IRP_Swivel"/>
    <property type="match status" value="1"/>
</dbReference>
<evidence type="ECO:0000259" key="11">
    <source>
        <dbReference type="Pfam" id="PF00694"/>
    </source>
</evidence>
<sequence>MIRFTSRFRFGARANPYIKAQKTLKVDGKEYKFFSLPALGDSKLNHLPYSIRVLLESAVRNCDEFAVTQKDVQNILNWETNAPKQIEIPFKPARVILQDFTGVPAVVDLAAMRDAMKRLGGDPQKINPLCPVDLVIDHSVQADVSRVPRAYEENEKIEFTRNYERFEFLKWGSTAFKNFLIVPPGSGIVHQVNLEYLARVVMEEQGYLFPDSVVGTDSHTTMINGLGVTGWGVGGIEAEAVMLGQTISMVLPEVVGFRLHGKLPSNVTATDLVLTCTQMLRKRGVVGKFVEFFGPGVETLSLADRATIANMAPEYGATMGYFPIDHKTIDYLNLTGRPETKVRQIEAYLREQGLFRDYKSGNDPHFSGEVLDLDLASVQPSLSGPKRPHDRVPLAEMKKDWTTCLNNKIGFKGFGIPQEKQADVAEFTYQGQKYSLQHGSVVIAAITSCTNTSNPESMIGAGLLAKNAVEKGLKVKPYIKTTLSPGSNVVTKYFEESGVSKYLDQLGFTTAGYGCMTCIGNTGELDNEVAEAIKNKDLVAAAVLSGNRNFEARIHQQVRANYLASPPLVVAYALAGTVNIDFDTTPVGTDKNGKPVFLKDIWPSREQCSKAVEQALKPQMFRDIYSRIAQGTERWNQLKVNKTDLYQWKPESTYIHNPPFFQTTELNPKPVQPIKNAYCLLNLGDFITTDHISPAGSIAENSPAGRYLKSKGVTKKDFNTYGARRGNDEIMARGTFANTRIINKLVSKVGPQTVYVPTGDVMDVFDAADRHMKEGNQTIVLAGQEYGSGSSRDWAAKGPYLQGVKCVIAQSFERIHRSNLVGMGILPLEFLKGENADTLGLTGKEQFTINVNESNLTLGQTYTVETSTGKKFQAKSRLDTEVEIEYYKHGGILQYVLRKLVKA</sequence>
<dbReference type="GO" id="GO:0072350">
    <property type="term" value="P:tricarboxylic acid metabolic process"/>
    <property type="evidence" value="ECO:0007669"/>
    <property type="project" value="UniProtKB-ARBA"/>
</dbReference>
<dbReference type="EMBL" id="CAJJDM010000114">
    <property type="protein sequence ID" value="CAD8100032.1"/>
    <property type="molecule type" value="Genomic_DNA"/>
</dbReference>
<evidence type="ECO:0000256" key="7">
    <source>
        <dbReference type="ARBA" id="ARBA00023239"/>
    </source>
</evidence>
<evidence type="ECO:0000259" key="10">
    <source>
        <dbReference type="Pfam" id="PF00330"/>
    </source>
</evidence>
<dbReference type="GO" id="GO:0046872">
    <property type="term" value="F:metal ion binding"/>
    <property type="evidence" value="ECO:0007669"/>
    <property type="project" value="UniProtKB-KW"/>
</dbReference>
<keyword evidence="7 9" id="KW-0456">Lyase</keyword>
<reference evidence="12" key="1">
    <citation type="submission" date="2021-01" db="EMBL/GenBank/DDBJ databases">
        <authorList>
            <consortium name="Genoscope - CEA"/>
            <person name="William W."/>
        </authorList>
    </citation>
    <scope>NUCLEOTIDE SEQUENCE</scope>
</reference>
<dbReference type="Pfam" id="PF00694">
    <property type="entry name" value="Aconitase_C"/>
    <property type="match status" value="1"/>
</dbReference>